<dbReference type="WBParaSite" id="HPLM_0000661301-mRNA-1">
    <property type="protein sequence ID" value="HPLM_0000661301-mRNA-1"/>
    <property type="gene ID" value="HPLM_0000661301"/>
</dbReference>
<reference evidence="3" key="1">
    <citation type="submission" date="2017-02" db="UniProtKB">
        <authorList>
            <consortium name="WormBaseParasite"/>
        </authorList>
    </citation>
    <scope>IDENTIFICATION</scope>
</reference>
<keyword evidence="2" id="KW-1185">Reference proteome</keyword>
<accession>A0A0N4W8Q8</accession>
<gene>
    <name evidence="1" type="ORF">HPLM_LOCUS6605</name>
</gene>
<evidence type="ECO:0000313" key="3">
    <source>
        <dbReference type="WBParaSite" id="HPLM_0000661301-mRNA-1"/>
    </source>
</evidence>
<organism evidence="3">
    <name type="scientific">Haemonchus placei</name>
    <name type="common">Barber's pole worm</name>
    <dbReference type="NCBI Taxonomy" id="6290"/>
    <lineage>
        <taxon>Eukaryota</taxon>
        <taxon>Metazoa</taxon>
        <taxon>Ecdysozoa</taxon>
        <taxon>Nematoda</taxon>
        <taxon>Chromadorea</taxon>
        <taxon>Rhabditida</taxon>
        <taxon>Rhabditina</taxon>
        <taxon>Rhabditomorpha</taxon>
        <taxon>Strongyloidea</taxon>
        <taxon>Trichostrongylidae</taxon>
        <taxon>Haemonchus</taxon>
    </lineage>
</organism>
<evidence type="ECO:0000313" key="1">
    <source>
        <dbReference type="EMBL" id="VDO29505.1"/>
    </source>
</evidence>
<dbReference type="AlphaFoldDB" id="A0A0N4W8Q8"/>
<proteinExistence type="predicted"/>
<name>A0A0N4W8Q8_HAEPC</name>
<evidence type="ECO:0000313" key="2">
    <source>
        <dbReference type="Proteomes" id="UP000268014"/>
    </source>
</evidence>
<protein>
    <submittedName>
        <fullName evidence="1 3">Uncharacterized protein</fullName>
    </submittedName>
</protein>
<dbReference type="EMBL" id="UZAF01016518">
    <property type="protein sequence ID" value="VDO29505.1"/>
    <property type="molecule type" value="Genomic_DNA"/>
</dbReference>
<reference evidence="1 2" key="2">
    <citation type="submission" date="2018-11" db="EMBL/GenBank/DDBJ databases">
        <authorList>
            <consortium name="Pathogen Informatics"/>
        </authorList>
    </citation>
    <scope>NUCLEOTIDE SEQUENCE [LARGE SCALE GENOMIC DNA]</scope>
    <source>
        <strain evidence="1 2">MHpl1</strain>
    </source>
</reference>
<dbReference type="Proteomes" id="UP000268014">
    <property type="component" value="Unassembled WGS sequence"/>
</dbReference>
<sequence length="60" mass="7039">MDVNISVKMDSEISKSTWMHSVGCFESICKNNLLMIRTQQSKFYPCYREGQIIHIEKVLK</sequence>
<dbReference type="OrthoDB" id="5856025at2759"/>